<gene>
    <name evidence="1" type="ordered locus">Desmu_1072</name>
</gene>
<dbReference type="HOGENOM" id="CLU_085935_0_0_2"/>
<sequence>MLVFNYDRACRVGEAVGLAGHVITLLKHGDPQFKAVVNLLEARGAGEAAVLVIANSLVSYQLNTRGEEYWYRFSEYFRDASRSVTPEELLAFMSSTGLNTRLLEQKKRRLSAFFASSLSRRLNTDGLVYCGDLRGLYDELTGLYGGGYSKTVAFAVKMYWYLCEASGLKPVAKGVPPPLDLRNSLLLCSSCIAEGYGSLEDCVEAVMSRNRREALKALQVMCECSGLDCLELDVLTWLIVGVLRDTGFDTQGSRAVLRERFNIEIPDEILREFSRCSKRFNP</sequence>
<dbReference type="Proteomes" id="UP000001068">
    <property type="component" value="Chromosome"/>
</dbReference>
<evidence type="ECO:0000313" key="1">
    <source>
        <dbReference type="EMBL" id="ADV65374.1"/>
    </source>
</evidence>
<evidence type="ECO:0000313" key="2">
    <source>
        <dbReference type="Proteomes" id="UP000001068"/>
    </source>
</evidence>
<keyword evidence="2" id="KW-1185">Reference proteome</keyword>
<name>E8RA68_DESM0</name>
<keyword evidence="1" id="KW-0456">Lyase</keyword>
<dbReference type="OrthoDB" id="15106at2157"/>
<dbReference type="GO" id="GO:0006281">
    <property type="term" value="P:DNA repair"/>
    <property type="evidence" value="ECO:0007669"/>
    <property type="project" value="InterPro"/>
</dbReference>
<dbReference type="GO" id="GO:0016799">
    <property type="term" value="F:hydrolase activity, hydrolyzing N-glycosyl compounds"/>
    <property type="evidence" value="ECO:0007669"/>
    <property type="project" value="InterPro"/>
</dbReference>
<dbReference type="eggNOG" id="arCOG04144">
    <property type="taxonomic scope" value="Archaea"/>
</dbReference>
<dbReference type="Pfam" id="PF09171">
    <property type="entry name" value="AGOG"/>
    <property type="match status" value="1"/>
</dbReference>
<dbReference type="SUPFAM" id="SSF48150">
    <property type="entry name" value="DNA-glycosylase"/>
    <property type="match status" value="1"/>
</dbReference>
<dbReference type="InterPro" id="IPR011257">
    <property type="entry name" value="DNA_glycosylase"/>
</dbReference>
<dbReference type="InterPro" id="IPR015254">
    <property type="entry name" value="AGOG-like"/>
</dbReference>
<protein>
    <submittedName>
        <fullName evidence="1">N-glycosylase/DNA lyase</fullName>
    </submittedName>
</protein>
<dbReference type="Gene3D" id="1.10.340.30">
    <property type="entry name" value="Hypothetical protein, domain 2"/>
    <property type="match status" value="1"/>
</dbReference>
<dbReference type="AlphaFoldDB" id="E8RA68"/>
<organism evidence="1 2">
    <name type="scientific">Desulfurococcus mucosus (strain ATCC 35584 / DSM 2162 / JCM 9187 / O7/1)</name>
    <dbReference type="NCBI Taxonomy" id="765177"/>
    <lineage>
        <taxon>Archaea</taxon>
        <taxon>Thermoproteota</taxon>
        <taxon>Thermoprotei</taxon>
        <taxon>Desulfurococcales</taxon>
        <taxon>Desulfurococcaceae</taxon>
        <taxon>Desulfurococcus</taxon>
    </lineage>
</organism>
<dbReference type="GO" id="GO:0016829">
    <property type="term" value="F:lyase activity"/>
    <property type="evidence" value="ECO:0007669"/>
    <property type="project" value="UniProtKB-KW"/>
</dbReference>
<dbReference type="KEGG" id="dmu:Desmu_1072"/>
<proteinExistence type="predicted"/>
<dbReference type="EMBL" id="CP002363">
    <property type="protein sequence ID" value="ADV65374.1"/>
    <property type="molecule type" value="Genomic_DNA"/>
</dbReference>
<dbReference type="GO" id="GO:0003906">
    <property type="term" value="F:DNA-(apurinic or apyrimidinic site) endonuclease activity"/>
    <property type="evidence" value="ECO:0007669"/>
    <property type="project" value="InterPro"/>
</dbReference>
<dbReference type="STRING" id="765177.Desmu_1072"/>
<accession>E8RA68</accession>
<reference evidence="2" key="1">
    <citation type="submission" date="2010-11" db="EMBL/GenBank/DDBJ databases">
        <title>The complete genome of Desulfurococcus mucosus DSM 2162.</title>
        <authorList>
            <consortium name="US DOE Joint Genome Institute (JGI-PGF)"/>
            <person name="Lucas S."/>
            <person name="Copeland A."/>
            <person name="Lapidus A."/>
            <person name="Bruce D."/>
            <person name="Goodwin L."/>
            <person name="Pitluck S."/>
            <person name="Kyrpides N."/>
            <person name="Mavromatis K."/>
            <person name="Pagani I."/>
            <person name="Ivanova N."/>
            <person name="Ovchinnikova G."/>
            <person name="Chertkov O."/>
            <person name="Held B."/>
            <person name="Brettin T."/>
            <person name="Detter J.C."/>
            <person name="Tapia R."/>
            <person name="Han C."/>
            <person name="Land M."/>
            <person name="Hauser L."/>
            <person name="Markowitz V."/>
            <person name="Cheng J.-F."/>
            <person name="Hugenholtz P."/>
            <person name="Woyke T."/>
            <person name="Wu D."/>
            <person name="Wirth R."/>
            <person name="Bilek Y."/>
            <person name="Hader T."/>
            <person name="Klenk H.-P."/>
            <person name="Eisen J.A."/>
        </authorList>
    </citation>
    <scope>NUCLEOTIDE SEQUENCE [LARGE SCALE GENOMIC DNA]</scope>
    <source>
        <strain evidence="2">ATCC 35584 / DSM 2162 / JCM 9187 / O7/1</strain>
    </source>
</reference>
<reference evidence="1 2" key="2">
    <citation type="journal article" date="2011" name="Stand. Genomic Sci.">
        <title>Complete genome sequence of Desulfurococcus mucosus type strain (O7/1).</title>
        <authorList>
            <person name="Wirth R."/>
            <person name="Chertkov O."/>
            <person name="Held B."/>
            <person name="Lapidus A."/>
            <person name="Nolan M."/>
            <person name="Lucas S."/>
            <person name="Hammon N."/>
            <person name="Deshpande S."/>
            <person name="Cheng J.F."/>
            <person name="Tapia R."/>
            <person name="Han C."/>
            <person name="Goodwin L."/>
            <person name="Pitluck S."/>
            <person name="Liolios K."/>
            <person name="Ioanna P."/>
            <person name="Ivanova N."/>
            <person name="Mavromatis K."/>
            <person name="Mikhailova N."/>
            <person name="Pati A."/>
            <person name="Chen A."/>
            <person name="Palaniappan K."/>
            <person name="Land M."/>
            <person name="Hauser L."/>
            <person name="Chang Y.J."/>
            <person name="Jeffries C.D."/>
            <person name="Bilek Y."/>
            <person name="Hader T."/>
            <person name="Rohde M."/>
            <person name="Spring S."/>
            <person name="Sikorski J."/>
            <person name="Goker M."/>
            <person name="Woyke T."/>
            <person name="Bristow J."/>
            <person name="Eisen J.A."/>
            <person name="Markowitz V."/>
            <person name="Hugenholtz P."/>
            <person name="Kyrpides N.C."/>
            <person name="Klenk H.P."/>
        </authorList>
    </citation>
    <scope>NUCLEOTIDE SEQUENCE [LARGE SCALE GENOMIC DNA]</scope>
    <source>
        <strain evidence="2">ATCC 35584 / DSM 2162 / JCM 9187 / O7/1</strain>
    </source>
</reference>